<organism evidence="1">
    <name type="scientific">marine sediment metagenome</name>
    <dbReference type="NCBI Taxonomy" id="412755"/>
    <lineage>
        <taxon>unclassified sequences</taxon>
        <taxon>metagenomes</taxon>
        <taxon>ecological metagenomes</taxon>
    </lineage>
</organism>
<proteinExistence type="predicted"/>
<protein>
    <submittedName>
        <fullName evidence="1">Uncharacterized protein</fullName>
    </submittedName>
</protein>
<evidence type="ECO:0000313" key="1">
    <source>
        <dbReference type="EMBL" id="KKL87394.1"/>
    </source>
</evidence>
<name>A0A0F9FLY2_9ZZZZ</name>
<gene>
    <name evidence="1" type="ORF">LCGC14_1935150</name>
</gene>
<dbReference type="EMBL" id="LAZR01020848">
    <property type="protein sequence ID" value="KKL87394.1"/>
    <property type="molecule type" value="Genomic_DNA"/>
</dbReference>
<sequence>MKKILLAIMASCLFAFTAAADLGPPGTVETKITGVSVDDALACNATDLSPEAKEVFRVWADLNVKMLAGTLTEMEHWEGSVLVQTGVCVNLRAGIPGTVVLLDGHVYLVDYCLEGYPCIRVIQTSDGFLEN</sequence>
<accession>A0A0F9FLY2</accession>
<reference evidence="1" key="1">
    <citation type="journal article" date="2015" name="Nature">
        <title>Complex archaea that bridge the gap between prokaryotes and eukaryotes.</title>
        <authorList>
            <person name="Spang A."/>
            <person name="Saw J.H."/>
            <person name="Jorgensen S.L."/>
            <person name="Zaremba-Niedzwiedzka K."/>
            <person name="Martijn J."/>
            <person name="Lind A.E."/>
            <person name="van Eijk R."/>
            <person name="Schleper C."/>
            <person name="Guy L."/>
            <person name="Ettema T.J."/>
        </authorList>
    </citation>
    <scope>NUCLEOTIDE SEQUENCE</scope>
</reference>
<dbReference type="AlphaFoldDB" id="A0A0F9FLY2"/>
<comment type="caution">
    <text evidence="1">The sequence shown here is derived from an EMBL/GenBank/DDBJ whole genome shotgun (WGS) entry which is preliminary data.</text>
</comment>